<dbReference type="InterPro" id="IPR013783">
    <property type="entry name" value="Ig-like_fold"/>
</dbReference>
<dbReference type="InterPro" id="IPR036116">
    <property type="entry name" value="FN3_sf"/>
</dbReference>
<dbReference type="GeneID" id="72468555"/>
<feature type="signal peptide" evidence="1">
    <location>
        <begin position="1"/>
        <end position="20"/>
    </location>
</feature>
<proteinExistence type="predicted"/>
<dbReference type="AlphaFoldDB" id="A0A9R1CWI3"/>
<name>A0A9R1CWI3_9BACT</name>
<keyword evidence="3" id="KW-1185">Reference proteome</keyword>
<dbReference type="EMBL" id="BPUB01000001">
    <property type="protein sequence ID" value="GJG57649.1"/>
    <property type="molecule type" value="Genomic_DNA"/>
</dbReference>
<evidence type="ECO:0000313" key="3">
    <source>
        <dbReference type="Proteomes" id="UP000825483"/>
    </source>
</evidence>
<dbReference type="Gene3D" id="2.60.40.10">
    <property type="entry name" value="Immunoglobulins"/>
    <property type="match status" value="1"/>
</dbReference>
<evidence type="ECO:0000256" key="1">
    <source>
        <dbReference type="SAM" id="SignalP"/>
    </source>
</evidence>
<dbReference type="Proteomes" id="UP000825483">
    <property type="component" value="Unassembled WGS sequence"/>
</dbReference>
<dbReference type="SUPFAM" id="SSF50969">
    <property type="entry name" value="YVTN repeat-like/Quinoprotein amine dehydrogenase"/>
    <property type="match status" value="1"/>
</dbReference>
<evidence type="ECO:0000313" key="2">
    <source>
        <dbReference type="EMBL" id="GJG57649.1"/>
    </source>
</evidence>
<dbReference type="SUPFAM" id="SSF49785">
    <property type="entry name" value="Galactose-binding domain-like"/>
    <property type="match status" value="1"/>
</dbReference>
<protein>
    <recommendedName>
        <fullName evidence="4">Fibronectin type-III domain-containing protein</fullName>
    </recommendedName>
</protein>
<dbReference type="Gene3D" id="2.60.120.200">
    <property type="match status" value="1"/>
</dbReference>
<comment type="caution">
    <text evidence="2">The sequence shown here is derived from an EMBL/GenBank/DDBJ whole genome shotgun (WGS) entry which is preliminary data.</text>
</comment>
<organism evidence="2 3">
    <name type="scientific">Prevotella lacticifex</name>
    <dbReference type="NCBI Taxonomy" id="2854755"/>
    <lineage>
        <taxon>Bacteria</taxon>
        <taxon>Pseudomonadati</taxon>
        <taxon>Bacteroidota</taxon>
        <taxon>Bacteroidia</taxon>
        <taxon>Bacteroidales</taxon>
        <taxon>Prevotellaceae</taxon>
        <taxon>Prevotella</taxon>
    </lineage>
</organism>
<sequence>MNKLLLLAMAAALPLQTLSAQEKVPTLYGNLIFMNSFENTYDSRLGVYSFPASENNFALTPLATSVNFNATGNGVMDGKTYNFLMSDSYDGEDYTQLYTYDMETWKLTRKPIDVDNTMCAADFTVDPTTCKTYGLCTSWSGKFELCEMDFTSPDRKSLGVVDSTYCTLAADAKGDLYSISAKGNLVKLSKAGVPTYEGSLGLDKQSLEIYNRVQSATFDPSTGLMYWAAQLWDNKNAKLVSALYSLDVATMTLNKIVDFPENAQIVSLYIPKPKAADNAPGASTDISKQFDGGSLTGKILFTAPTTTYGGGELSGNLTYEVSVDGVVLATGNTTPGAKVSAPVTVAKEGTARFEITVSNDAGKGEPAVWRSYIGLDETSVPTDVKMTVADDKATITWQAPDSTLHKGYFDPNTLKYNVYAYRGTNKQLVAENVEGNKAEYALAADGYAKYQFGVVAVNGSHLSDEAKTADFAYGPAVDVTEDKPYKETFDTESSFDAYTSIDANGDKKVEDYPDYGFSIKSGFWDYAAYEEALEYQPNSLGAADDWVLTPRFNLKKGNTYELSFTAWRQNKRYNEKFQVAYGQGYAPSLYTNVSEVFSPDTLAGTDKVATIYTFNIKPEADGDYMFGFHDFSDAANSYYVYLDNVQLKLAAATGIDELMTEARPSAFDVYSVSGVLLRRHATSLAGLPKGLYIVGGRKILVK</sequence>
<feature type="chain" id="PRO_5040219297" description="Fibronectin type-III domain-containing protein" evidence="1">
    <location>
        <begin position="21"/>
        <end position="702"/>
    </location>
</feature>
<evidence type="ECO:0008006" key="4">
    <source>
        <dbReference type="Google" id="ProtNLM"/>
    </source>
</evidence>
<dbReference type="NCBIfam" id="NF038128">
    <property type="entry name" value="choice_anch_J"/>
    <property type="match status" value="1"/>
</dbReference>
<keyword evidence="1" id="KW-0732">Signal</keyword>
<dbReference type="InterPro" id="IPR011044">
    <property type="entry name" value="Quino_amine_DH_bsu"/>
</dbReference>
<dbReference type="InterPro" id="IPR008979">
    <property type="entry name" value="Galactose-bd-like_sf"/>
</dbReference>
<dbReference type="SUPFAM" id="SSF49265">
    <property type="entry name" value="Fibronectin type III"/>
    <property type="match status" value="1"/>
</dbReference>
<gene>
    <name evidence="2" type="ORF">PRLR5076_05000</name>
</gene>
<dbReference type="RefSeq" id="WP_223929455.1">
    <property type="nucleotide sequence ID" value="NZ_BPTU01000003.1"/>
</dbReference>
<accession>A0A9R1CWI3</accession>
<reference evidence="2" key="1">
    <citation type="journal article" date="2022" name="Int. J. Syst. Evol. Microbiol.">
        <title>Prevotella lacticifex sp. nov., isolated from the rumen of cows.</title>
        <authorList>
            <person name="Shinkai T."/>
            <person name="Ikeyama N."/>
            <person name="Kumagai M."/>
            <person name="Ohmori H."/>
            <person name="Sakamoto M."/>
            <person name="Ohkuma M."/>
            <person name="Mitsumori M."/>
        </authorList>
    </citation>
    <scope>NUCLEOTIDE SEQUENCE</scope>
    <source>
        <strain evidence="2">R5076</strain>
    </source>
</reference>